<evidence type="ECO:0000256" key="4">
    <source>
        <dbReference type="PROSITE-ProRule" id="PRU00284"/>
    </source>
</evidence>
<comment type="subcellular location">
    <subcellularLocation>
        <location evidence="1">Membrane</location>
    </subcellularLocation>
</comment>
<dbReference type="GO" id="GO:0006935">
    <property type="term" value="P:chemotaxis"/>
    <property type="evidence" value="ECO:0007669"/>
    <property type="project" value="UniProtKB-ARBA"/>
</dbReference>
<dbReference type="SMART" id="SM00283">
    <property type="entry name" value="MA"/>
    <property type="match status" value="1"/>
</dbReference>
<dbReference type="GO" id="GO:0016020">
    <property type="term" value="C:membrane"/>
    <property type="evidence" value="ECO:0007669"/>
    <property type="project" value="UniProtKB-SubCell"/>
</dbReference>
<dbReference type="Pfam" id="PF00015">
    <property type="entry name" value="MCPsignal"/>
    <property type="match status" value="1"/>
</dbReference>
<dbReference type="PANTHER" id="PTHR32089">
    <property type="entry name" value="METHYL-ACCEPTING CHEMOTAXIS PROTEIN MCPB"/>
    <property type="match status" value="1"/>
</dbReference>
<evidence type="ECO:0000256" key="5">
    <source>
        <dbReference type="SAM" id="Coils"/>
    </source>
</evidence>
<reference evidence="9" key="2">
    <citation type="submission" date="2020-09" db="EMBL/GenBank/DDBJ databases">
        <authorList>
            <person name="Sun Q."/>
            <person name="Kim S."/>
        </authorList>
    </citation>
    <scope>NUCLEOTIDE SEQUENCE</scope>
    <source>
        <strain evidence="9">KCTC 42731</strain>
    </source>
</reference>
<keyword evidence="6" id="KW-0472">Membrane</keyword>
<feature type="domain" description="Methyl-accepting transducer" evidence="7">
    <location>
        <begin position="401"/>
        <end position="637"/>
    </location>
</feature>
<name>A0A919EJK9_9GAMM</name>
<evidence type="ECO:0000259" key="7">
    <source>
        <dbReference type="PROSITE" id="PS50111"/>
    </source>
</evidence>
<dbReference type="GO" id="GO:0007165">
    <property type="term" value="P:signal transduction"/>
    <property type="evidence" value="ECO:0007669"/>
    <property type="project" value="UniProtKB-KW"/>
</dbReference>
<feature type="transmembrane region" description="Helical" evidence="6">
    <location>
        <begin position="9"/>
        <end position="32"/>
    </location>
</feature>
<dbReference type="Gene3D" id="6.10.340.10">
    <property type="match status" value="1"/>
</dbReference>
<dbReference type="InterPro" id="IPR003660">
    <property type="entry name" value="HAMP_dom"/>
</dbReference>
<dbReference type="PROSITE" id="PS50111">
    <property type="entry name" value="CHEMOTAXIS_TRANSDUC_2"/>
    <property type="match status" value="1"/>
</dbReference>
<organism evidence="9 10">
    <name type="scientific">Thalassotalea marina</name>
    <dbReference type="NCBI Taxonomy" id="1673741"/>
    <lineage>
        <taxon>Bacteria</taxon>
        <taxon>Pseudomonadati</taxon>
        <taxon>Pseudomonadota</taxon>
        <taxon>Gammaproteobacteria</taxon>
        <taxon>Alteromonadales</taxon>
        <taxon>Colwelliaceae</taxon>
        <taxon>Thalassotalea</taxon>
    </lineage>
</organism>
<gene>
    <name evidence="9" type="ORF">GCM10017161_19660</name>
</gene>
<dbReference type="RefSeq" id="WP_189769869.1">
    <property type="nucleotide sequence ID" value="NZ_BNCK01000004.1"/>
</dbReference>
<keyword evidence="2 4" id="KW-0807">Transducer</keyword>
<dbReference type="Pfam" id="PF00672">
    <property type="entry name" value="HAMP"/>
    <property type="match status" value="1"/>
</dbReference>
<sequence>MNLNVASKIIVGFSTILVFYIVASAVSVNILWGIDDAAKQVKNFASPAQDRSIAIEILLLKQSNISSNIPNLHDKNTLNLEQQSFADITQSLKNERDILPQLLHTKQTLSQLALFDVSYDNYRQQVERMFALKTQNIDSTYRATNQLAELDKALDNLEEALIEFSYVEDDKNPALIEQISSSSVQIEGYVINLRDTLSETLLLEEKGKVVELQETISLALTNTEQLFVFVSRLVQGHHSEALLVDIRKQYSKITEKLSNEGNLFQLQLEVILSNENLALAAKEQKALLSQSIEAIELLYERVQAVYQTQQESIIENVAQGTNTTVVVVFIIILLGGIIAFYTIREMVLPLARINSTLSRIATGDLTKEVTIKTEDEYGRLAKNVNLVVNQLKALIGEISQNAHQLNVNAAQSNSAISDVASSLSLQKEQVSNVAMITTHLSETADNVLFKANNAEQETSNAQQQSGELESLANVSSDHIEQLAHKLDNTNGLMGALKDEAQNIGGILDTIQAIADQTNLLALNAAIEAARAGEAGRGFAVVADEVRMLASRTQESIAEIHRMISSLQDKTQLAVTDIEHSKNEADVCQQYTEQLLTTLSLINRAIEKIHTNSSEIAQEATQQNQLSADISGSMVEVERLSLESSNKSQSTIAHSEQVSQLAKKLEKSVDQFTL</sequence>
<dbReference type="Gene3D" id="1.10.287.950">
    <property type="entry name" value="Methyl-accepting chemotaxis protein"/>
    <property type="match status" value="1"/>
</dbReference>
<evidence type="ECO:0000259" key="8">
    <source>
        <dbReference type="PROSITE" id="PS50885"/>
    </source>
</evidence>
<dbReference type="Proteomes" id="UP000623842">
    <property type="component" value="Unassembled WGS sequence"/>
</dbReference>
<dbReference type="AlphaFoldDB" id="A0A919EJK9"/>
<proteinExistence type="inferred from homology"/>
<keyword evidence="10" id="KW-1185">Reference proteome</keyword>
<dbReference type="SMART" id="SM00304">
    <property type="entry name" value="HAMP"/>
    <property type="match status" value="1"/>
</dbReference>
<feature type="domain" description="HAMP" evidence="8">
    <location>
        <begin position="344"/>
        <end position="396"/>
    </location>
</feature>
<accession>A0A919EJK9</accession>
<feature type="transmembrane region" description="Helical" evidence="6">
    <location>
        <begin position="325"/>
        <end position="343"/>
    </location>
</feature>
<comment type="similarity">
    <text evidence="3">Belongs to the methyl-accepting chemotaxis (MCP) protein family.</text>
</comment>
<dbReference type="EMBL" id="BNCK01000004">
    <property type="protein sequence ID" value="GHF91823.1"/>
    <property type="molecule type" value="Genomic_DNA"/>
</dbReference>
<dbReference type="FunFam" id="1.10.287.950:FF:000001">
    <property type="entry name" value="Methyl-accepting chemotaxis sensory transducer"/>
    <property type="match status" value="1"/>
</dbReference>
<evidence type="ECO:0000256" key="1">
    <source>
        <dbReference type="ARBA" id="ARBA00004370"/>
    </source>
</evidence>
<evidence type="ECO:0000256" key="6">
    <source>
        <dbReference type="SAM" id="Phobius"/>
    </source>
</evidence>
<evidence type="ECO:0000313" key="9">
    <source>
        <dbReference type="EMBL" id="GHF91823.1"/>
    </source>
</evidence>
<dbReference type="SUPFAM" id="SSF58104">
    <property type="entry name" value="Methyl-accepting chemotaxis protein (MCP) signaling domain"/>
    <property type="match status" value="1"/>
</dbReference>
<comment type="caution">
    <text evidence="9">The sequence shown here is derived from an EMBL/GenBank/DDBJ whole genome shotgun (WGS) entry which is preliminary data.</text>
</comment>
<keyword evidence="5" id="KW-0175">Coiled coil</keyword>
<feature type="coiled-coil region" evidence="5">
    <location>
        <begin position="451"/>
        <end position="499"/>
    </location>
</feature>
<reference evidence="9" key="1">
    <citation type="journal article" date="2014" name="Int. J. Syst. Evol. Microbiol.">
        <title>Complete genome sequence of Corynebacterium casei LMG S-19264T (=DSM 44701T), isolated from a smear-ripened cheese.</title>
        <authorList>
            <consortium name="US DOE Joint Genome Institute (JGI-PGF)"/>
            <person name="Walter F."/>
            <person name="Albersmeier A."/>
            <person name="Kalinowski J."/>
            <person name="Ruckert C."/>
        </authorList>
    </citation>
    <scope>NUCLEOTIDE SEQUENCE</scope>
    <source>
        <strain evidence="9">KCTC 42731</strain>
    </source>
</reference>
<evidence type="ECO:0000256" key="2">
    <source>
        <dbReference type="ARBA" id="ARBA00023224"/>
    </source>
</evidence>
<dbReference type="InterPro" id="IPR004089">
    <property type="entry name" value="MCPsignal_dom"/>
</dbReference>
<keyword evidence="6" id="KW-0812">Transmembrane</keyword>
<dbReference type="PROSITE" id="PS50885">
    <property type="entry name" value="HAMP"/>
    <property type="match status" value="1"/>
</dbReference>
<dbReference type="CDD" id="cd06225">
    <property type="entry name" value="HAMP"/>
    <property type="match status" value="1"/>
</dbReference>
<protein>
    <submittedName>
        <fullName evidence="9">Methyl-accepting chemotaxis protein</fullName>
    </submittedName>
</protein>
<evidence type="ECO:0000313" key="10">
    <source>
        <dbReference type="Proteomes" id="UP000623842"/>
    </source>
</evidence>
<evidence type="ECO:0000256" key="3">
    <source>
        <dbReference type="ARBA" id="ARBA00029447"/>
    </source>
</evidence>
<keyword evidence="6" id="KW-1133">Transmembrane helix</keyword>
<dbReference type="PANTHER" id="PTHR32089:SF70">
    <property type="entry name" value="ENERGY TAXIS MODULATING METHYL ACCEPTING SENSORY TRANSDUCER"/>
    <property type="match status" value="1"/>
</dbReference>